<keyword evidence="2" id="KW-1185">Reference proteome</keyword>
<evidence type="ECO:0000313" key="2">
    <source>
        <dbReference type="Proteomes" id="UP000198727"/>
    </source>
</evidence>
<reference evidence="2" key="1">
    <citation type="submission" date="2016-10" db="EMBL/GenBank/DDBJ databases">
        <authorList>
            <person name="Varghese N."/>
            <person name="Submissions S."/>
        </authorList>
    </citation>
    <scope>NUCLEOTIDE SEQUENCE [LARGE SCALE GENOMIC DNA]</scope>
    <source>
        <strain evidence="2">CGMCC 4.5579</strain>
    </source>
</reference>
<dbReference type="EMBL" id="FOWW01000002">
    <property type="protein sequence ID" value="SFP49951.1"/>
    <property type="molecule type" value="Genomic_DNA"/>
</dbReference>
<dbReference type="AlphaFoldDB" id="A0A1I5QV92"/>
<dbReference type="Proteomes" id="UP000198727">
    <property type="component" value="Unassembled WGS sequence"/>
</dbReference>
<accession>A0A1I5QV92</accession>
<organism evidence="1 2">
    <name type="scientific">Amycolatopsis arida</name>
    <dbReference type="NCBI Taxonomy" id="587909"/>
    <lineage>
        <taxon>Bacteria</taxon>
        <taxon>Bacillati</taxon>
        <taxon>Actinomycetota</taxon>
        <taxon>Actinomycetes</taxon>
        <taxon>Pseudonocardiales</taxon>
        <taxon>Pseudonocardiaceae</taxon>
        <taxon>Amycolatopsis</taxon>
    </lineage>
</organism>
<evidence type="ECO:0000313" key="1">
    <source>
        <dbReference type="EMBL" id="SFP49951.1"/>
    </source>
</evidence>
<gene>
    <name evidence="1" type="ORF">SAMN05421810_102766</name>
</gene>
<name>A0A1I5QV92_9PSEU</name>
<sequence>MVIGRSTGSAPEVAQGWGGVSFRRIADGIPGGTWLDDLARASAMAAHAKFERTCRSPLLRVSMLGPTQLDAYTFSDIGRALQDATAKIGHIVRNPQGEITSVQPADREKAPLIQRGQAGNTIFFGFPDISADDALIHDGIETLSERAVKELCDFLPVNGSDDGALDAVLLQRETVRNAVSDIVNAVAKNAGIGLTLTPTTGEEMARSMTTEQARILQGSLRESREDVGYETVTGRLDGVRTRRRIFYLERETGSTIQGAVAPDLLDEIKLNLDRPVTARLRVVRTTTIDGRRGRPVYELLEIRSETSLFD</sequence>
<proteinExistence type="predicted"/>
<protein>
    <submittedName>
        <fullName evidence="1">Uncharacterized protein</fullName>
    </submittedName>
</protein>